<dbReference type="Pfam" id="PF03466">
    <property type="entry name" value="LysR_substrate"/>
    <property type="match status" value="1"/>
</dbReference>
<dbReference type="PANTHER" id="PTHR30419:SF8">
    <property type="entry name" value="NITROGEN ASSIMILATION TRANSCRIPTIONAL ACTIVATOR-RELATED"/>
    <property type="match status" value="1"/>
</dbReference>
<evidence type="ECO:0000313" key="6">
    <source>
        <dbReference type="EMBL" id="GAA4323959.1"/>
    </source>
</evidence>
<evidence type="ECO:0000256" key="2">
    <source>
        <dbReference type="ARBA" id="ARBA00023015"/>
    </source>
</evidence>
<dbReference type="EMBL" id="BAABFO010000002">
    <property type="protein sequence ID" value="GAA4323959.1"/>
    <property type="molecule type" value="Genomic_DNA"/>
</dbReference>
<dbReference type="Gene3D" id="1.10.10.10">
    <property type="entry name" value="Winged helix-like DNA-binding domain superfamily/Winged helix DNA-binding domain"/>
    <property type="match status" value="1"/>
</dbReference>
<evidence type="ECO:0000313" key="7">
    <source>
        <dbReference type="Proteomes" id="UP001501671"/>
    </source>
</evidence>
<dbReference type="InterPro" id="IPR036388">
    <property type="entry name" value="WH-like_DNA-bd_sf"/>
</dbReference>
<organism evidence="6 7">
    <name type="scientific">Pigmentiphaga soli</name>
    <dbReference type="NCBI Taxonomy" id="1007095"/>
    <lineage>
        <taxon>Bacteria</taxon>
        <taxon>Pseudomonadati</taxon>
        <taxon>Pseudomonadota</taxon>
        <taxon>Betaproteobacteria</taxon>
        <taxon>Burkholderiales</taxon>
        <taxon>Alcaligenaceae</taxon>
        <taxon>Pigmentiphaga</taxon>
    </lineage>
</organism>
<reference evidence="7" key="1">
    <citation type="journal article" date="2019" name="Int. J. Syst. Evol. Microbiol.">
        <title>The Global Catalogue of Microorganisms (GCM) 10K type strain sequencing project: providing services to taxonomists for standard genome sequencing and annotation.</title>
        <authorList>
            <consortium name="The Broad Institute Genomics Platform"/>
            <consortium name="The Broad Institute Genome Sequencing Center for Infectious Disease"/>
            <person name="Wu L."/>
            <person name="Ma J."/>
        </authorList>
    </citation>
    <scope>NUCLEOTIDE SEQUENCE [LARGE SCALE GENOMIC DNA]</scope>
    <source>
        <strain evidence="7">JCM 17666</strain>
    </source>
</reference>
<accession>A0ABP8GGZ6</accession>
<dbReference type="Pfam" id="PF00126">
    <property type="entry name" value="HTH_1"/>
    <property type="match status" value="1"/>
</dbReference>
<name>A0ABP8GGZ6_9BURK</name>
<dbReference type="SUPFAM" id="SSF53850">
    <property type="entry name" value="Periplasmic binding protein-like II"/>
    <property type="match status" value="1"/>
</dbReference>
<dbReference type="SUPFAM" id="SSF46785">
    <property type="entry name" value="Winged helix' DNA-binding domain"/>
    <property type="match status" value="1"/>
</dbReference>
<dbReference type="RefSeq" id="WP_345246025.1">
    <property type="nucleotide sequence ID" value="NZ_BAABFO010000002.1"/>
</dbReference>
<keyword evidence="4" id="KW-0804">Transcription</keyword>
<dbReference type="PRINTS" id="PR00039">
    <property type="entry name" value="HTHLYSR"/>
</dbReference>
<dbReference type="Proteomes" id="UP001501671">
    <property type="component" value="Unassembled WGS sequence"/>
</dbReference>
<dbReference type="Gene3D" id="3.40.190.290">
    <property type="match status" value="1"/>
</dbReference>
<gene>
    <name evidence="6" type="ORF">GCM10023144_05160</name>
</gene>
<feature type="domain" description="HTH lysR-type" evidence="5">
    <location>
        <begin position="5"/>
        <end position="62"/>
    </location>
</feature>
<sequence length="290" mass="31747">MSNNIKYRQIKAFAHLVETGTFMAAADLMSVTQPSLSVLIQELERDVGVRLFVRTTRRVEPTPEGRAFYEQIKGSIDQLEEAYSYIKDVGQGSRGRLRVACLSSLAAGVVTNALRRFQERHPQVRVTLCERGHDQVPKAVRNGEVDLGIGTELRADAELVFQRVFNDQLMIVVPAGHELVGRRVTWRSLNPFALILVTPGPASRALQMSNASVSPAFEVEHAVTAMAMVRARMGVTVLPSSVQHGVDTRDLKFLPIPGPLAVRSLGIIRKRNAAPSAAVSDFIALLSKAA</sequence>
<dbReference type="PROSITE" id="PS50931">
    <property type="entry name" value="HTH_LYSR"/>
    <property type="match status" value="1"/>
</dbReference>
<dbReference type="CDD" id="cd08440">
    <property type="entry name" value="PBP2_LTTR_like_4"/>
    <property type="match status" value="1"/>
</dbReference>
<dbReference type="InterPro" id="IPR000847">
    <property type="entry name" value="LysR_HTH_N"/>
</dbReference>
<keyword evidence="2" id="KW-0805">Transcription regulation</keyword>
<dbReference type="PANTHER" id="PTHR30419">
    <property type="entry name" value="HTH-TYPE TRANSCRIPTIONAL REGULATOR YBHD"/>
    <property type="match status" value="1"/>
</dbReference>
<proteinExistence type="inferred from homology"/>
<evidence type="ECO:0000256" key="3">
    <source>
        <dbReference type="ARBA" id="ARBA00023125"/>
    </source>
</evidence>
<keyword evidence="3" id="KW-0238">DNA-binding</keyword>
<evidence type="ECO:0000256" key="4">
    <source>
        <dbReference type="ARBA" id="ARBA00023163"/>
    </source>
</evidence>
<protein>
    <submittedName>
        <fullName evidence="6">LysR family transcriptional regulator</fullName>
    </submittedName>
</protein>
<dbReference type="InterPro" id="IPR036390">
    <property type="entry name" value="WH_DNA-bd_sf"/>
</dbReference>
<comment type="caution">
    <text evidence="6">The sequence shown here is derived from an EMBL/GenBank/DDBJ whole genome shotgun (WGS) entry which is preliminary data.</text>
</comment>
<dbReference type="InterPro" id="IPR050950">
    <property type="entry name" value="HTH-type_LysR_regulators"/>
</dbReference>
<dbReference type="InterPro" id="IPR005119">
    <property type="entry name" value="LysR_subst-bd"/>
</dbReference>
<keyword evidence="7" id="KW-1185">Reference proteome</keyword>
<comment type="similarity">
    <text evidence="1">Belongs to the LysR transcriptional regulatory family.</text>
</comment>
<evidence type="ECO:0000256" key="1">
    <source>
        <dbReference type="ARBA" id="ARBA00009437"/>
    </source>
</evidence>
<evidence type="ECO:0000259" key="5">
    <source>
        <dbReference type="PROSITE" id="PS50931"/>
    </source>
</evidence>